<dbReference type="EMBL" id="CP081150">
    <property type="protein sequence ID" value="QZA78353.1"/>
    <property type="molecule type" value="Genomic_DNA"/>
</dbReference>
<dbReference type="NCBIfam" id="TIGR00256">
    <property type="entry name" value="D-aminoacyl-tRNA deacylase"/>
    <property type="match status" value="1"/>
</dbReference>
<dbReference type="SUPFAM" id="SSF69500">
    <property type="entry name" value="DTD-like"/>
    <property type="match status" value="1"/>
</dbReference>
<dbReference type="HAMAP" id="MF_00518">
    <property type="entry name" value="Deacylase_Dtd"/>
    <property type="match status" value="1"/>
</dbReference>
<reference evidence="3 4" key="1">
    <citation type="submission" date="2021-08" db="EMBL/GenBank/DDBJ databases">
        <title>complete genome sequencing of Deefgea sp. D25.</title>
        <authorList>
            <person name="Bae J.-W."/>
            <person name="Gim D.-H."/>
        </authorList>
    </citation>
    <scope>NUCLEOTIDE SEQUENCE [LARGE SCALE GENOMIC DNA]</scope>
    <source>
        <strain evidence="3 4">D25</strain>
    </source>
</reference>
<dbReference type="PANTHER" id="PTHR10472">
    <property type="entry name" value="D-TYROSYL-TRNA TYR DEACYLASE"/>
    <property type="match status" value="1"/>
</dbReference>
<dbReference type="EC" id="3.1.1.-" evidence="2"/>
<evidence type="ECO:0000313" key="4">
    <source>
        <dbReference type="Proteomes" id="UP000825679"/>
    </source>
</evidence>
<gene>
    <name evidence="2 3" type="primary">dtd</name>
    <name evidence="3" type="ORF">K4H28_02740</name>
</gene>
<dbReference type="PANTHER" id="PTHR10472:SF5">
    <property type="entry name" value="D-AMINOACYL-TRNA DEACYLASE 1"/>
    <property type="match status" value="1"/>
</dbReference>
<sequence length="149" mass="16147">MRVLIQRVNQAKVEVAAQTVGEIDSGLLLLVGVGHDDNEADITWLVNKICNLRLFSDEKGVMNLSLLDVGGEALAISQFTLFAQVKKGNRPSWGDAAPGPISQPLFDEFVRQLSLKLNKPVPTGQFGADMQVSLVNDGPVTVFIDSKDK</sequence>
<keyword evidence="2 3" id="KW-0378">Hydrolase</keyword>
<keyword evidence="2" id="KW-0820">tRNA-binding</keyword>
<comment type="similarity">
    <text evidence="1 2">Belongs to the DTD family.</text>
</comment>
<name>A0ABX8ZB39_9NEIS</name>
<keyword evidence="4" id="KW-1185">Reference proteome</keyword>
<dbReference type="Pfam" id="PF02580">
    <property type="entry name" value="Tyr_Deacylase"/>
    <property type="match status" value="1"/>
</dbReference>
<dbReference type="InterPro" id="IPR023509">
    <property type="entry name" value="DTD-like_sf"/>
</dbReference>
<dbReference type="RefSeq" id="WP_221006861.1">
    <property type="nucleotide sequence ID" value="NZ_CP081150.1"/>
</dbReference>
<dbReference type="InterPro" id="IPR003732">
    <property type="entry name" value="Daa-tRNA_deacyls_DTD"/>
</dbReference>
<comment type="subcellular location">
    <subcellularLocation>
        <location evidence="2">Cytoplasm</location>
    </subcellularLocation>
</comment>
<comment type="catalytic activity">
    <reaction evidence="2">
        <text>a D-aminoacyl-tRNA + H2O = a tRNA + a D-alpha-amino acid + H(+)</text>
        <dbReference type="Rhea" id="RHEA:13953"/>
        <dbReference type="Rhea" id="RHEA-COMP:10123"/>
        <dbReference type="Rhea" id="RHEA-COMP:10124"/>
        <dbReference type="ChEBI" id="CHEBI:15377"/>
        <dbReference type="ChEBI" id="CHEBI:15378"/>
        <dbReference type="ChEBI" id="CHEBI:59871"/>
        <dbReference type="ChEBI" id="CHEBI:78442"/>
        <dbReference type="ChEBI" id="CHEBI:79333"/>
        <dbReference type="EC" id="3.1.1.96"/>
    </reaction>
</comment>
<evidence type="ECO:0000256" key="2">
    <source>
        <dbReference type="HAMAP-Rule" id="MF_00518"/>
    </source>
</evidence>
<evidence type="ECO:0000256" key="1">
    <source>
        <dbReference type="ARBA" id="ARBA00009673"/>
    </source>
</evidence>
<keyword evidence="2" id="KW-0694">RNA-binding</keyword>
<comment type="domain">
    <text evidence="2">A Gly-cisPro motif from one monomer fits into the active site of the other monomer to allow specific chiral rejection of L-amino acids.</text>
</comment>
<dbReference type="GO" id="GO:0051499">
    <property type="term" value="F:D-aminoacyl-tRNA deacylase activity"/>
    <property type="evidence" value="ECO:0007669"/>
    <property type="project" value="UniProtKB-EC"/>
</dbReference>
<organism evidence="3 4">
    <name type="scientific">Deefgea tanakiae</name>
    <dbReference type="NCBI Taxonomy" id="2865840"/>
    <lineage>
        <taxon>Bacteria</taxon>
        <taxon>Pseudomonadati</taxon>
        <taxon>Pseudomonadota</taxon>
        <taxon>Betaproteobacteria</taxon>
        <taxon>Neisseriales</taxon>
        <taxon>Chitinibacteraceae</taxon>
        <taxon>Deefgea</taxon>
    </lineage>
</organism>
<evidence type="ECO:0000313" key="3">
    <source>
        <dbReference type="EMBL" id="QZA78353.1"/>
    </source>
</evidence>
<dbReference type="CDD" id="cd00563">
    <property type="entry name" value="Dtyr_deacylase"/>
    <property type="match status" value="1"/>
</dbReference>
<dbReference type="EC" id="3.1.1.96" evidence="2"/>
<proteinExistence type="inferred from homology"/>
<keyword evidence="2" id="KW-0963">Cytoplasm</keyword>
<dbReference type="Proteomes" id="UP000825679">
    <property type="component" value="Chromosome"/>
</dbReference>
<feature type="short sequence motif" description="Gly-cisPro motif, important for rejection of L-amino acids" evidence="2">
    <location>
        <begin position="138"/>
        <end position="139"/>
    </location>
</feature>
<dbReference type="Gene3D" id="3.50.80.10">
    <property type="entry name" value="D-tyrosyl-tRNA(Tyr) deacylase"/>
    <property type="match status" value="1"/>
</dbReference>
<protein>
    <recommendedName>
        <fullName evidence="2">D-aminoacyl-tRNA deacylase</fullName>
        <shortName evidence="2">DTD</shortName>
        <ecNumber evidence="2">3.1.1.96</ecNumber>
    </recommendedName>
    <alternativeName>
        <fullName evidence="2">Gly-tRNA(Ala) deacylase</fullName>
        <ecNumber evidence="2">3.1.1.-</ecNumber>
    </alternativeName>
</protein>
<comment type="catalytic activity">
    <reaction evidence="2">
        <text>glycyl-tRNA(Ala) + H2O = tRNA(Ala) + glycine + H(+)</text>
        <dbReference type="Rhea" id="RHEA:53744"/>
        <dbReference type="Rhea" id="RHEA-COMP:9657"/>
        <dbReference type="Rhea" id="RHEA-COMP:13640"/>
        <dbReference type="ChEBI" id="CHEBI:15377"/>
        <dbReference type="ChEBI" id="CHEBI:15378"/>
        <dbReference type="ChEBI" id="CHEBI:57305"/>
        <dbReference type="ChEBI" id="CHEBI:78442"/>
        <dbReference type="ChEBI" id="CHEBI:78522"/>
    </reaction>
</comment>
<comment type="function">
    <text evidence="2">An aminoacyl-tRNA editing enzyme that deacylates mischarged D-aminoacyl-tRNAs. Also deacylates mischarged glycyl-tRNA(Ala), protecting cells against glycine mischarging by AlaRS. Acts via tRNA-based rather than protein-based catalysis; rejects L-amino acids rather than detecting D-amino acids in the active site. By recycling D-aminoacyl-tRNA to D-amino acids and free tRNA molecules, this enzyme counteracts the toxicity associated with the formation of D-aminoacyl-tRNA entities in vivo and helps enforce protein L-homochirality.</text>
</comment>
<accession>A0ABX8ZB39</accession>
<comment type="subunit">
    <text evidence="2">Homodimer.</text>
</comment>